<dbReference type="KEGG" id="lsj:LSJ_1631c"/>
<feature type="domain" description="Glycosyltransferase 2-like" evidence="1">
    <location>
        <begin position="4"/>
        <end position="150"/>
    </location>
</feature>
<evidence type="ECO:0000259" key="1">
    <source>
        <dbReference type="Pfam" id="PF00535"/>
    </source>
</evidence>
<evidence type="ECO:0000313" key="2">
    <source>
        <dbReference type="EMBL" id="AIR11275.1"/>
    </source>
</evidence>
<evidence type="ECO:0000313" key="3">
    <source>
        <dbReference type="Proteomes" id="UP000029488"/>
    </source>
</evidence>
<reference evidence="2 3" key="1">
    <citation type="journal article" date="2014" name="BMC Genomics">
        <title>Unusual genome complexity in Lactobacillus salivarius JCM1046.</title>
        <authorList>
            <person name="Raftis E.J."/>
            <person name="Forde B.M."/>
            <person name="Claesson M.J."/>
            <person name="O'Toole P.W."/>
        </authorList>
    </citation>
    <scope>NUCLEOTIDE SEQUENCE [LARGE SCALE GENOMIC DNA]</scope>
    <source>
        <strain evidence="2 3">JCM1046</strain>
    </source>
</reference>
<organism evidence="2 3">
    <name type="scientific">Ligilactobacillus salivarius</name>
    <dbReference type="NCBI Taxonomy" id="1624"/>
    <lineage>
        <taxon>Bacteria</taxon>
        <taxon>Bacillati</taxon>
        <taxon>Bacillota</taxon>
        <taxon>Bacilli</taxon>
        <taxon>Lactobacillales</taxon>
        <taxon>Lactobacillaceae</taxon>
        <taxon>Ligilactobacillus</taxon>
    </lineage>
</organism>
<dbReference type="GO" id="GO:0016758">
    <property type="term" value="F:hexosyltransferase activity"/>
    <property type="evidence" value="ECO:0007669"/>
    <property type="project" value="UniProtKB-ARBA"/>
</dbReference>
<dbReference type="AlphaFoldDB" id="A0A089QEV6"/>
<name>A0A089QEV6_9LACO</name>
<proteinExistence type="predicted"/>
<dbReference type="Gene3D" id="3.90.550.10">
    <property type="entry name" value="Spore Coat Polysaccharide Biosynthesis Protein SpsA, Chain A"/>
    <property type="match status" value="1"/>
</dbReference>
<dbReference type="Proteomes" id="UP000029488">
    <property type="component" value="Chromosome"/>
</dbReference>
<accession>A0A089QEV6</accession>
<dbReference type="PANTHER" id="PTHR22916:SF3">
    <property type="entry name" value="UDP-GLCNAC:BETAGAL BETA-1,3-N-ACETYLGLUCOSAMINYLTRANSFERASE-LIKE PROTEIN 1"/>
    <property type="match status" value="1"/>
</dbReference>
<keyword evidence="2" id="KW-0808">Transferase</keyword>
<dbReference type="RefSeq" id="WP_044005474.1">
    <property type="nucleotide sequence ID" value="NZ_CP007646.1"/>
</dbReference>
<dbReference type="InterPro" id="IPR001173">
    <property type="entry name" value="Glyco_trans_2-like"/>
</dbReference>
<dbReference type="PANTHER" id="PTHR22916">
    <property type="entry name" value="GLYCOSYLTRANSFERASE"/>
    <property type="match status" value="1"/>
</dbReference>
<gene>
    <name evidence="2" type="ORF">LSJ_1631c</name>
</gene>
<dbReference type="EMBL" id="CP007646">
    <property type="protein sequence ID" value="AIR11275.1"/>
    <property type="molecule type" value="Genomic_DNA"/>
</dbReference>
<sequence length="308" mass="36608">MKLSIVMTTYNGMEYIKDQLDSIANQKRKADEVLIYDDGSNDGTIEFIEYYINNNGLNNTWKLIVNEENKGWRRNFVEGIWSSIGDLVFPCDQDDIWHENKLEIVGNIMTENPQIQVLTTNVTNLYDNGDRKPSDNQDGKIVKVSWKKHIFRVDAPGCVYCIRRGLVNKSMNYYRVEYAHDDYFWKLGLFADGLYNFNKDLIDYRRHDDSTFSVETRKNRNVNARIRWIDMALDYCDDLTDYVNNDDTIVEKDKKVSVIRRNRKYLNLRKKFYETGNPLLIFQMLRYRDCYLKSRQLLGDIYIKYISK</sequence>
<dbReference type="InterPro" id="IPR029044">
    <property type="entry name" value="Nucleotide-diphossugar_trans"/>
</dbReference>
<dbReference type="SUPFAM" id="SSF53448">
    <property type="entry name" value="Nucleotide-diphospho-sugar transferases"/>
    <property type="match status" value="1"/>
</dbReference>
<dbReference type="Pfam" id="PF00535">
    <property type="entry name" value="Glycos_transf_2"/>
    <property type="match status" value="1"/>
</dbReference>
<protein>
    <submittedName>
        <fullName evidence="2">Alpha-L-Rha alpha-1,3-L-rhamnosyltransferase</fullName>
    </submittedName>
</protein>